<gene>
    <name evidence="2" type="ORF">NCTC12204_00438</name>
</gene>
<organism evidence="2 3">
    <name type="scientific">Enterococcus hirae</name>
    <dbReference type="NCBI Taxonomy" id="1354"/>
    <lineage>
        <taxon>Bacteria</taxon>
        <taxon>Bacillati</taxon>
        <taxon>Bacillota</taxon>
        <taxon>Bacilli</taxon>
        <taxon>Lactobacillales</taxon>
        <taxon>Enterococcaceae</taxon>
        <taxon>Enterococcus</taxon>
    </lineage>
</organism>
<accession>A0A7Z9AST1</accession>
<dbReference type="Proteomes" id="UP000352698">
    <property type="component" value="Unassembled WGS sequence"/>
</dbReference>
<dbReference type="EMBL" id="CABEEP010000001">
    <property type="protein sequence ID" value="VTQ59651.1"/>
    <property type="molecule type" value="Genomic_DNA"/>
</dbReference>
<protein>
    <submittedName>
        <fullName evidence="2">Uncharacterized protein</fullName>
    </submittedName>
</protein>
<sequence>MLDRFLEINSLFVALGSGGVISLFVRVFKQLKAQREQTERRFRNLESANLALLHDKIYQQCIYFLEQGWISVDDLENLEYIWKGYRALGGNGTGEALYSKILTLPHYPLKEEEKDG</sequence>
<reference evidence="2 3" key="1">
    <citation type="submission" date="2019-05" db="EMBL/GenBank/DDBJ databases">
        <authorList>
            <consortium name="Pathogen Informatics"/>
        </authorList>
    </citation>
    <scope>NUCLEOTIDE SEQUENCE [LARGE SCALE GENOMIC DNA]</scope>
    <source>
        <strain evidence="2 3">NCTC12204</strain>
    </source>
</reference>
<dbReference type="RefSeq" id="WP_014834287.1">
    <property type="nucleotide sequence ID" value="NZ_CABEEP010000001.1"/>
</dbReference>
<keyword evidence="1" id="KW-0812">Transmembrane</keyword>
<evidence type="ECO:0000313" key="2">
    <source>
        <dbReference type="EMBL" id="VTQ59651.1"/>
    </source>
</evidence>
<dbReference type="AlphaFoldDB" id="A0A7Z9AST1"/>
<keyword evidence="1" id="KW-1133">Transmembrane helix</keyword>
<name>A0A7Z9AST1_ENTHR</name>
<evidence type="ECO:0000256" key="1">
    <source>
        <dbReference type="SAM" id="Phobius"/>
    </source>
</evidence>
<evidence type="ECO:0000313" key="3">
    <source>
        <dbReference type="Proteomes" id="UP000352698"/>
    </source>
</evidence>
<keyword evidence="1" id="KW-0472">Membrane</keyword>
<proteinExistence type="predicted"/>
<comment type="caution">
    <text evidence="2">The sequence shown here is derived from an EMBL/GenBank/DDBJ whole genome shotgun (WGS) entry which is preliminary data.</text>
</comment>
<feature type="transmembrane region" description="Helical" evidence="1">
    <location>
        <begin position="6"/>
        <end position="28"/>
    </location>
</feature>